<feature type="compositionally biased region" description="Pro residues" evidence="7">
    <location>
        <begin position="362"/>
        <end position="378"/>
    </location>
</feature>
<sequence>MGVVYHAIDPNIGRPVAIKTIRFGDTRKPEELDRMRERLFREARSAGILSHPGIVTIYDVDQQGDIAYIAMEYVDGPTLDQVLSEVKPIASDRMFSILAQTASALDYAHSKGIVHRDIKPANIMLAADGTTKITDFGIAKINTAEHLTMTGSIVGTPHYMSPEQVQGQHVDGRSDQFSLAVIAYEMLTGEKPYTGEHLTTVVYKIVAEDPVPAHRINPGLAGGIEGALRKAMAKKPDARYKTCQDFIETLEKAGAATKGWKPLARGGLLHEPTMADAPAPEAAVPTKVLAPPRRPRRADATGTGAGPTATAAKRKTGFFSFLLAALVAGGLLALIGWQAAPYVMTWLQPPANEHQAAVPKEQGPPPTAQPETAPPASTPPARTAATSTAAPSPEDAKPSPTGPLTEEARPVEPVRPPAGAPVNVAHTGPAQDVTFTTSPGGARVSLDGNTSEACSTPCTLKAASGKHTLMAVLPGYEIERREFQMGSSPLELAPLVLRAAGGTLMLTSEPKGATVLINGKRIEMVTPAQIPLAPGTYQITVEKDGRQSTSQVEIRNGINYSKIPLDR</sequence>
<dbReference type="Pfam" id="PF08308">
    <property type="entry name" value="PEGA"/>
    <property type="match status" value="2"/>
</dbReference>
<keyword evidence="5 10" id="KW-0418">Kinase</keyword>
<dbReference type="CDD" id="cd14014">
    <property type="entry name" value="STKc_PknB_like"/>
    <property type="match status" value="1"/>
</dbReference>
<dbReference type="STRING" id="234267.Acid_5899"/>
<keyword evidence="8" id="KW-0472">Membrane</keyword>
<dbReference type="GO" id="GO:0005524">
    <property type="term" value="F:ATP binding"/>
    <property type="evidence" value="ECO:0007669"/>
    <property type="project" value="UniProtKB-KW"/>
</dbReference>
<dbReference type="Gene3D" id="3.30.200.20">
    <property type="entry name" value="Phosphorylase Kinase, domain 1"/>
    <property type="match status" value="1"/>
</dbReference>
<evidence type="ECO:0000256" key="8">
    <source>
        <dbReference type="SAM" id="Phobius"/>
    </source>
</evidence>
<feature type="transmembrane region" description="Helical" evidence="8">
    <location>
        <begin position="317"/>
        <end position="337"/>
    </location>
</feature>
<dbReference type="SUPFAM" id="SSF56112">
    <property type="entry name" value="Protein kinase-like (PK-like)"/>
    <property type="match status" value="1"/>
</dbReference>
<dbReference type="InterPro" id="IPR008271">
    <property type="entry name" value="Ser/Thr_kinase_AS"/>
</dbReference>
<dbReference type="FunFam" id="1.10.510.10:FF:000021">
    <property type="entry name" value="Serine/threonine protein kinase"/>
    <property type="match status" value="1"/>
</dbReference>
<keyword evidence="3" id="KW-0808">Transferase</keyword>
<dbReference type="PROSITE" id="PS50011">
    <property type="entry name" value="PROTEIN_KINASE_DOM"/>
    <property type="match status" value="1"/>
</dbReference>
<keyword evidence="6" id="KW-0067">ATP-binding</keyword>
<dbReference type="InterPro" id="IPR000719">
    <property type="entry name" value="Prot_kinase_dom"/>
</dbReference>
<dbReference type="KEGG" id="sus:Acid_5899"/>
<dbReference type="HOGENOM" id="CLU_480517_0_0_0"/>
<dbReference type="PANTHER" id="PTHR43289:SF6">
    <property type="entry name" value="SERINE_THREONINE-PROTEIN KINASE NEKL-3"/>
    <property type="match status" value="1"/>
</dbReference>
<dbReference type="eggNOG" id="COG0515">
    <property type="taxonomic scope" value="Bacteria"/>
</dbReference>
<dbReference type="Gene3D" id="1.10.510.10">
    <property type="entry name" value="Transferase(Phosphotransferase) domain 1"/>
    <property type="match status" value="1"/>
</dbReference>
<evidence type="ECO:0000256" key="4">
    <source>
        <dbReference type="ARBA" id="ARBA00022741"/>
    </source>
</evidence>
<evidence type="ECO:0000256" key="3">
    <source>
        <dbReference type="ARBA" id="ARBA00022679"/>
    </source>
</evidence>
<evidence type="ECO:0000256" key="1">
    <source>
        <dbReference type="ARBA" id="ARBA00012513"/>
    </source>
</evidence>
<dbReference type="SMART" id="SM00220">
    <property type="entry name" value="S_TKc"/>
    <property type="match status" value="1"/>
</dbReference>
<evidence type="ECO:0000256" key="6">
    <source>
        <dbReference type="ARBA" id="ARBA00022840"/>
    </source>
</evidence>
<dbReference type="EC" id="2.7.11.1" evidence="1"/>
<feature type="domain" description="Protein kinase" evidence="9">
    <location>
        <begin position="1"/>
        <end position="250"/>
    </location>
</feature>
<feature type="region of interest" description="Disordered" evidence="7">
    <location>
        <begin position="287"/>
        <end position="310"/>
    </location>
</feature>
<dbReference type="PANTHER" id="PTHR43289">
    <property type="entry name" value="MITOGEN-ACTIVATED PROTEIN KINASE KINASE KINASE 20-RELATED"/>
    <property type="match status" value="1"/>
</dbReference>
<evidence type="ECO:0000256" key="7">
    <source>
        <dbReference type="SAM" id="MobiDB-lite"/>
    </source>
</evidence>
<dbReference type="AlphaFoldDB" id="Q01U30"/>
<dbReference type="PROSITE" id="PS00108">
    <property type="entry name" value="PROTEIN_KINASE_ST"/>
    <property type="match status" value="1"/>
</dbReference>
<proteinExistence type="predicted"/>
<feature type="compositionally biased region" description="Low complexity" evidence="7">
    <location>
        <begin position="379"/>
        <end position="393"/>
    </location>
</feature>
<dbReference type="EMBL" id="CP000473">
    <property type="protein sequence ID" value="ABJ86840.1"/>
    <property type="molecule type" value="Genomic_DNA"/>
</dbReference>
<dbReference type="InParanoid" id="Q01U30"/>
<evidence type="ECO:0000256" key="5">
    <source>
        <dbReference type="ARBA" id="ARBA00022777"/>
    </source>
</evidence>
<accession>Q01U30</accession>
<protein>
    <recommendedName>
        <fullName evidence="1">non-specific serine/threonine protein kinase</fullName>
        <ecNumber evidence="1">2.7.11.1</ecNumber>
    </recommendedName>
</protein>
<keyword evidence="8" id="KW-1133">Transmembrane helix</keyword>
<keyword evidence="2 10" id="KW-0723">Serine/threonine-protein kinase</keyword>
<gene>
    <name evidence="10" type="ordered locus">Acid_5899</name>
</gene>
<feature type="compositionally biased region" description="Low complexity" evidence="7">
    <location>
        <begin position="300"/>
        <end position="310"/>
    </location>
</feature>
<dbReference type="GO" id="GO:0004674">
    <property type="term" value="F:protein serine/threonine kinase activity"/>
    <property type="evidence" value="ECO:0007669"/>
    <property type="project" value="UniProtKB-KW"/>
</dbReference>
<keyword evidence="4" id="KW-0547">Nucleotide-binding</keyword>
<dbReference type="Pfam" id="PF00069">
    <property type="entry name" value="Pkinase"/>
    <property type="match status" value="1"/>
</dbReference>
<evidence type="ECO:0000259" key="9">
    <source>
        <dbReference type="PROSITE" id="PS50011"/>
    </source>
</evidence>
<feature type="region of interest" description="Disordered" evidence="7">
    <location>
        <begin position="353"/>
        <end position="432"/>
    </location>
</feature>
<evidence type="ECO:0000256" key="2">
    <source>
        <dbReference type="ARBA" id="ARBA00022527"/>
    </source>
</evidence>
<dbReference type="InterPro" id="IPR011009">
    <property type="entry name" value="Kinase-like_dom_sf"/>
</dbReference>
<reference evidence="10" key="1">
    <citation type="submission" date="2006-10" db="EMBL/GenBank/DDBJ databases">
        <title>Complete sequence of Solibacter usitatus Ellin6076.</title>
        <authorList>
            <consortium name="US DOE Joint Genome Institute"/>
            <person name="Copeland A."/>
            <person name="Lucas S."/>
            <person name="Lapidus A."/>
            <person name="Barry K."/>
            <person name="Detter J.C."/>
            <person name="Glavina del Rio T."/>
            <person name="Hammon N."/>
            <person name="Israni S."/>
            <person name="Dalin E."/>
            <person name="Tice H."/>
            <person name="Pitluck S."/>
            <person name="Thompson L.S."/>
            <person name="Brettin T."/>
            <person name="Bruce D."/>
            <person name="Han C."/>
            <person name="Tapia R."/>
            <person name="Gilna P."/>
            <person name="Schmutz J."/>
            <person name="Larimer F."/>
            <person name="Land M."/>
            <person name="Hauser L."/>
            <person name="Kyrpides N."/>
            <person name="Mikhailova N."/>
            <person name="Janssen P.H."/>
            <person name="Kuske C.R."/>
            <person name="Richardson P."/>
        </authorList>
    </citation>
    <scope>NUCLEOTIDE SEQUENCE</scope>
    <source>
        <strain evidence="10">Ellin6076</strain>
    </source>
</reference>
<dbReference type="InterPro" id="IPR013229">
    <property type="entry name" value="PEGA"/>
</dbReference>
<name>Q01U30_SOLUE</name>
<evidence type="ECO:0000313" key="10">
    <source>
        <dbReference type="EMBL" id="ABJ86840.1"/>
    </source>
</evidence>
<organism evidence="10">
    <name type="scientific">Solibacter usitatus (strain Ellin6076)</name>
    <dbReference type="NCBI Taxonomy" id="234267"/>
    <lineage>
        <taxon>Bacteria</taxon>
        <taxon>Pseudomonadati</taxon>
        <taxon>Acidobacteriota</taxon>
        <taxon>Terriglobia</taxon>
        <taxon>Bryobacterales</taxon>
        <taxon>Solibacteraceae</taxon>
        <taxon>Candidatus Solibacter</taxon>
    </lineage>
</organism>
<keyword evidence="8" id="KW-0812">Transmembrane</keyword>